<evidence type="ECO:0000313" key="9">
    <source>
        <dbReference type="Proteomes" id="UP000003639"/>
    </source>
</evidence>
<keyword evidence="4 6" id="KW-1133">Transmembrane helix</keyword>
<dbReference type="EMBL" id="AAXG02000029">
    <property type="protein sequence ID" value="EDM98901.1"/>
    <property type="molecule type" value="Genomic_DNA"/>
</dbReference>
<feature type="domain" description="RDD" evidence="7">
    <location>
        <begin position="15"/>
        <end position="163"/>
    </location>
</feature>
<dbReference type="PANTHER" id="PTHR36115">
    <property type="entry name" value="PROLINE-RICH ANTIGEN HOMOLOG-RELATED"/>
    <property type="match status" value="1"/>
</dbReference>
<dbReference type="eggNOG" id="ENOG50348EH">
    <property type="taxonomic scope" value="Bacteria"/>
</dbReference>
<comment type="caution">
    <text evidence="8">The sequence shown here is derived from an EMBL/GenBank/DDBJ whole genome shotgun (WGS) entry which is preliminary data.</text>
</comment>
<evidence type="ECO:0000256" key="1">
    <source>
        <dbReference type="ARBA" id="ARBA00004651"/>
    </source>
</evidence>
<evidence type="ECO:0000313" key="8">
    <source>
        <dbReference type="EMBL" id="EDM98901.1"/>
    </source>
</evidence>
<keyword evidence="3 6" id="KW-0812">Transmembrane</keyword>
<evidence type="ECO:0000259" key="7">
    <source>
        <dbReference type="Pfam" id="PF06271"/>
    </source>
</evidence>
<evidence type="ECO:0000256" key="4">
    <source>
        <dbReference type="ARBA" id="ARBA00022989"/>
    </source>
</evidence>
<evidence type="ECO:0000256" key="3">
    <source>
        <dbReference type="ARBA" id="ARBA00022692"/>
    </source>
</evidence>
<keyword evidence="9" id="KW-1185">Reference proteome</keyword>
<dbReference type="RefSeq" id="WP_006573742.1">
    <property type="nucleotide sequence ID" value="NZ_AAXG02000029.1"/>
</dbReference>
<dbReference type="GO" id="GO:0005886">
    <property type="term" value="C:plasma membrane"/>
    <property type="evidence" value="ECO:0007669"/>
    <property type="project" value="UniProtKB-SubCell"/>
</dbReference>
<reference evidence="8 9" key="2">
    <citation type="submission" date="2007-06" db="EMBL/GenBank/DDBJ databases">
        <title>Draft genome sequence of Pseudoflavonifractor capillosus ATCC 29799.</title>
        <authorList>
            <person name="Sudarsanam P."/>
            <person name="Ley R."/>
            <person name="Guruge J."/>
            <person name="Turnbaugh P.J."/>
            <person name="Mahowald M."/>
            <person name="Liep D."/>
            <person name="Gordon J."/>
        </authorList>
    </citation>
    <scope>NUCLEOTIDE SEQUENCE [LARGE SCALE GENOMIC DNA]</scope>
    <source>
        <strain evidence="8 9">ATCC 29799</strain>
    </source>
</reference>
<feature type="transmembrane region" description="Helical" evidence="6">
    <location>
        <begin position="75"/>
        <end position="94"/>
    </location>
</feature>
<reference evidence="8 9" key="1">
    <citation type="submission" date="2007-04" db="EMBL/GenBank/DDBJ databases">
        <authorList>
            <person name="Fulton L."/>
            <person name="Clifton S."/>
            <person name="Fulton B."/>
            <person name="Xu J."/>
            <person name="Minx P."/>
            <person name="Pepin K.H."/>
            <person name="Johnson M."/>
            <person name="Thiruvilangam P."/>
            <person name="Bhonagiri V."/>
            <person name="Nash W.E."/>
            <person name="Mardis E.R."/>
            <person name="Wilson R.K."/>
        </authorList>
    </citation>
    <scope>NUCLEOTIDE SEQUENCE [LARGE SCALE GENOMIC DNA]</scope>
    <source>
        <strain evidence="8 9">ATCC 29799</strain>
    </source>
</reference>
<evidence type="ECO:0000256" key="2">
    <source>
        <dbReference type="ARBA" id="ARBA00022475"/>
    </source>
</evidence>
<dbReference type="OrthoDB" id="1787043at2"/>
<feature type="transmembrane region" description="Helical" evidence="6">
    <location>
        <begin position="129"/>
        <end position="150"/>
    </location>
</feature>
<proteinExistence type="predicted"/>
<comment type="subcellular location">
    <subcellularLocation>
        <location evidence="1">Cell membrane</location>
        <topology evidence="1">Multi-pass membrane protein</topology>
    </subcellularLocation>
</comment>
<dbReference type="AlphaFoldDB" id="A6NYD5"/>
<feature type="transmembrane region" description="Helical" evidence="6">
    <location>
        <begin position="12"/>
        <end position="37"/>
    </location>
</feature>
<evidence type="ECO:0000256" key="6">
    <source>
        <dbReference type="SAM" id="Phobius"/>
    </source>
</evidence>
<keyword evidence="5 6" id="KW-0472">Membrane</keyword>
<evidence type="ECO:0000256" key="5">
    <source>
        <dbReference type="ARBA" id="ARBA00023136"/>
    </source>
</evidence>
<name>A6NYD5_9FIRM</name>
<protein>
    <submittedName>
        <fullName evidence="8">RDD family protein</fullName>
    </submittedName>
</protein>
<dbReference type="Proteomes" id="UP000003639">
    <property type="component" value="Unassembled WGS sequence"/>
</dbReference>
<gene>
    <name evidence="8" type="ORF">BACCAP_03235</name>
</gene>
<accession>A6NYD5</accession>
<keyword evidence="2" id="KW-1003">Cell membrane</keyword>
<dbReference type="InterPro" id="IPR051791">
    <property type="entry name" value="Pra-immunoreactive"/>
</dbReference>
<dbReference type="Pfam" id="PF06271">
    <property type="entry name" value="RDD"/>
    <property type="match status" value="1"/>
</dbReference>
<dbReference type="InterPro" id="IPR010432">
    <property type="entry name" value="RDD"/>
</dbReference>
<sequence>MQGIRAVVTRDRLLRLAAFLIDMLFLGLILALCDLILHRPDFGQVRAALDSVAQIADYEARQAQMNMAMDLFQDAYLFSVAVWLGCEVVFQLIFNGQTVGKKICGLRVVSTKPGEGRLKASLRFTVRSLVKGVFLILFQGFPILISWFYILANPANRAGYDLFLSTRVVSSRQ</sequence>
<dbReference type="STRING" id="411467.BACCAP_03235"/>
<organism evidence="8 9">
    <name type="scientific">Pseudoflavonifractor capillosus ATCC 29799</name>
    <dbReference type="NCBI Taxonomy" id="411467"/>
    <lineage>
        <taxon>Bacteria</taxon>
        <taxon>Bacillati</taxon>
        <taxon>Bacillota</taxon>
        <taxon>Clostridia</taxon>
        <taxon>Eubacteriales</taxon>
        <taxon>Oscillospiraceae</taxon>
        <taxon>Pseudoflavonifractor</taxon>
    </lineage>
</organism>